<dbReference type="OrthoDB" id="1577640at2759"/>
<sequence>MVDVPAIRCGLIKTVRSVRAVIRSLGGGRESQDAFSQKALLLLCDILDVLYQIREQLSWSNEKWVSGQLRLNALDELISTFDSTIDGIDVIFQSGGVGSRPYKKALLERTFLARLELYKSAFVVAMQPETQEKAFVEHQLKSRIRTSLSLSYSPRMNSQPEEDFHAVTSASTSKSFMTLGAMCNERQKGTCQWIFNEEKYKLWLFGCLRTLYCIAPAGTGKTFLA</sequence>
<reference evidence="3 4" key="1">
    <citation type="submission" date="2017-12" db="EMBL/GenBank/DDBJ databases">
        <authorList>
            <consortium name="DOE Joint Genome Institute"/>
            <person name="Haridas S."/>
            <person name="Kjaerbolling I."/>
            <person name="Vesth T.C."/>
            <person name="Frisvad J.C."/>
            <person name="Nybo J.L."/>
            <person name="Theobald S."/>
            <person name="Kuo A."/>
            <person name="Bowyer P."/>
            <person name="Matsuda Y."/>
            <person name="Mondo S."/>
            <person name="Lyhne E.K."/>
            <person name="Kogle M.E."/>
            <person name="Clum A."/>
            <person name="Lipzen A."/>
            <person name="Salamov A."/>
            <person name="Ngan C.Y."/>
            <person name="Daum C."/>
            <person name="Chiniquy J."/>
            <person name="Barry K."/>
            <person name="LaButti K."/>
            <person name="Simmons B.A."/>
            <person name="Magnuson J.K."/>
            <person name="Mortensen U.H."/>
            <person name="Larsen T.O."/>
            <person name="Grigoriev I.V."/>
            <person name="Baker S.E."/>
            <person name="Andersen M.R."/>
            <person name="Nordberg H.P."/>
            <person name="Cantor M.N."/>
            <person name="Hua S.X."/>
        </authorList>
    </citation>
    <scope>NUCLEOTIDE SEQUENCE [LARGE SCALE GENOMIC DNA]</scope>
    <source>
        <strain evidence="3 4">CBS 102.13</strain>
    </source>
</reference>
<gene>
    <name evidence="3" type="ORF">BDW47DRAFT_16719</name>
</gene>
<name>A0A2I2FEU5_ASPCN</name>
<dbReference type="RefSeq" id="XP_024673157.1">
    <property type="nucleotide sequence ID" value="XM_024818359.1"/>
</dbReference>
<keyword evidence="1" id="KW-0677">Repeat</keyword>
<evidence type="ECO:0000259" key="2">
    <source>
        <dbReference type="Pfam" id="PF24883"/>
    </source>
</evidence>
<dbReference type="EMBL" id="KZ559131">
    <property type="protein sequence ID" value="PLB39145.1"/>
    <property type="molecule type" value="Genomic_DNA"/>
</dbReference>
<feature type="domain" description="Nephrocystin 3-like N-terminal" evidence="2">
    <location>
        <begin position="189"/>
        <end position="225"/>
    </location>
</feature>
<proteinExistence type="predicted"/>
<dbReference type="STRING" id="41067.A0A2I2FEU5"/>
<evidence type="ECO:0000313" key="3">
    <source>
        <dbReference type="EMBL" id="PLB39145.1"/>
    </source>
</evidence>
<keyword evidence="4" id="KW-1185">Reference proteome</keyword>
<accession>A0A2I2FEU5</accession>
<protein>
    <recommendedName>
        <fullName evidence="2">Nephrocystin 3-like N-terminal domain-containing protein</fullName>
    </recommendedName>
</protein>
<dbReference type="AlphaFoldDB" id="A0A2I2FEU5"/>
<dbReference type="GeneID" id="36525519"/>
<evidence type="ECO:0000313" key="4">
    <source>
        <dbReference type="Proteomes" id="UP000234585"/>
    </source>
</evidence>
<dbReference type="InterPro" id="IPR056884">
    <property type="entry name" value="NPHP3-like_N"/>
</dbReference>
<evidence type="ECO:0000256" key="1">
    <source>
        <dbReference type="ARBA" id="ARBA00022737"/>
    </source>
</evidence>
<dbReference type="Proteomes" id="UP000234585">
    <property type="component" value="Unassembled WGS sequence"/>
</dbReference>
<dbReference type="Pfam" id="PF24883">
    <property type="entry name" value="NPHP3_N"/>
    <property type="match status" value="1"/>
</dbReference>
<organism evidence="3 4">
    <name type="scientific">Aspergillus candidus</name>
    <dbReference type="NCBI Taxonomy" id="41067"/>
    <lineage>
        <taxon>Eukaryota</taxon>
        <taxon>Fungi</taxon>
        <taxon>Dikarya</taxon>
        <taxon>Ascomycota</taxon>
        <taxon>Pezizomycotina</taxon>
        <taxon>Eurotiomycetes</taxon>
        <taxon>Eurotiomycetidae</taxon>
        <taxon>Eurotiales</taxon>
        <taxon>Aspergillaceae</taxon>
        <taxon>Aspergillus</taxon>
        <taxon>Aspergillus subgen. Circumdati</taxon>
    </lineage>
</organism>